<dbReference type="InterPro" id="IPR036909">
    <property type="entry name" value="Cyt_c-like_dom_sf"/>
</dbReference>
<dbReference type="GO" id="GO:0046872">
    <property type="term" value="F:metal ion binding"/>
    <property type="evidence" value="ECO:0007669"/>
    <property type="project" value="UniProtKB-KW"/>
</dbReference>
<name>A0A1H7RSC6_9FLAO</name>
<sequence length="158" mass="17840">MTNKYNTLCKLSNYLLMLILISGGVLLSSCNEQARGFALPEGNIEQGKATYERLACNECHSISEVEWKGGSDNLNIQLGGEVTSKKSYGDLVTSVINPSHKIAPRYKQKNSTKTTEAEHSKMKNFNDTMTVQELIDLVTYLQSEYNVTIPKTYYYPYY</sequence>
<dbReference type="PROSITE" id="PS51007">
    <property type="entry name" value="CYTC"/>
    <property type="match status" value="1"/>
</dbReference>
<dbReference type="EMBL" id="FNZN01000004">
    <property type="protein sequence ID" value="SEL63113.1"/>
    <property type="molecule type" value="Genomic_DNA"/>
</dbReference>
<organism evidence="6 7">
    <name type="scientific">Maribacter orientalis</name>
    <dbReference type="NCBI Taxonomy" id="228957"/>
    <lineage>
        <taxon>Bacteria</taxon>
        <taxon>Pseudomonadati</taxon>
        <taxon>Bacteroidota</taxon>
        <taxon>Flavobacteriia</taxon>
        <taxon>Flavobacteriales</taxon>
        <taxon>Flavobacteriaceae</taxon>
        <taxon>Maribacter</taxon>
    </lineage>
</organism>
<evidence type="ECO:0000313" key="7">
    <source>
        <dbReference type="Proteomes" id="UP000198990"/>
    </source>
</evidence>
<dbReference type="AlphaFoldDB" id="A0A1H7RSC6"/>
<feature type="domain" description="Cytochrome c" evidence="5">
    <location>
        <begin position="42"/>
        <end position="145"/>
    </location>
</feature>
<evidence type="ECO:0000256" key="3">
    <source>
        <dbReference type="ARBA" id="ARBA00023004"/>
    </source>
</evidence>
<protein>
    <submittedName>
        <fullName evidence="6">Cytochrome c</fullName>
    </submittedName>
</protein>
<keyword evidence="7" id="KW-1185">Reference proteome</keyword>
<accession>A0A1H7RSC6</accession>
<keyword evidence="3 4" id="KW-0408">Iron</keyword>
<proteinExistence type="predicted"/>
<dbReference type="GO" id="GO:0009055">
    <property type="term" value="F:electron transfer activity"/>
    <property type="evidence" value="ECO:0007669"/>
    <property type="project" value="InterPro"/>
</dbReference>
<dbReference type="Gene3D" id="1.10.760.10">
    <property type="entry name" value="Cytochrome c-like domain"/>
    <property type="match status" value="1"/>
</dbReference>
<dbReference type="Proteomes" id="UP000198990">
    <property type="component" value="Unassembled WGS sequence"/>
</dbReference>
<keyword evidence="2 4" id="KW-0479">Metal-binding</keyword>
<keyword evidence="1 4" id="KW-0349">Heme</keyword>
<reference evidence="7" key="1">
    <citation type="submission" date="2016-10" db="EMBL/GenBank/DDBJ databases">
        <authorList>
            <person name="Varghese N."/>
            <person name="Submissions S."/>
        </authorList>
    </citation>
    <scope>NUCLEOTIDE SEQUENCE [LARGE SCALE GENOMIC DNA]</scope>
    <source>
        <strain evidence="7">DSM 16471</strain>
    </source>
</reference>
<evidence type="ECO:0000256" key="2">
    <source>
        <dbReference type="ARBA" id="ARBA00022723"/>
    </source>
</evidence>
<dbReference type="PROSITE" id="PS51257">
    <property type="entry name" value="PROKAR_LIPOPROTEIN"/>
    <property type="match status" value="1"/>
</dbReference>
<dbReference type="InterPro" id="IPR009056">
    <property type="entry name" value="Cyt_c-like_dom"/>
</dbReference>
<dbReference type="OrthoDB" id="8480010at2"/>
<dbReference type="STRING" id="228957.SAMN04488008_104381"/>
<evidence type="ECO:0000256" key="1">
    <source>
        <dbReference type="ARBA" id="ARBA00022617"/>
    </source>
</evidence>
<evidence type="ECO:0000259" key="5">
    <source>
        <dbReference type="PROSITE" id="PS51007"/>
    </source>
</evidence>
<evidence type="ECO:0000313" key="6">
    <source>
        <dbReference type="EMBL" id="SEL63113.1"/>
    </source>
</evidence>
<gene>
    <name evidence="6" type="ORF">SAMN04488008_104381</name>
</gene>
<dbReference type="SUPFAM" id="SSF46626">
    <property type="entry name" value="Cytochrome c"/>
    <property type="match status" value="1"/>
</dbReference>
<evidence type="ECO:0000256" key="4">
    <source>
        <dbReference type="PROSITE-ProRule" id="PRU00433"/>
    </source>
</evidence>
<dbReference type="GO" id="GO:0020037">
    <property type="term" value="F:heme binding"/>
    <property type="evidence" value="ECO:0007669"/>
    <property type="project" value="InterPro"/>
</dbReference>
<dbReference type="RefSeq" id="WP_091624218.1">
    <property type="nucleotide sequence ID" value="NZ_FNZN01000004.1"/>
</dbReference>